<evidence type="ECO:0000313" key="2">
    <source>
        <dbReference type="EMBL" id="ORY90754.1"/>
    </source>
</evidence>
<gene>
    <name evidence="2" type="ORF">BCR35DRAFT_274744</name>
</gene>
<feature type="region of interest" description="Disordered" evidence="1">
    <location>
        <begin position="261"/>
        <end position="283"/>
    </location>
</feature>
<dbReference type="InterPro" id="IPR007146">
    <property type="entry name" value="Sas10/Utp3/C1D"/>
</dbReference>
<dbReference type="EMBL" id="MCGR01000003">
    <property type="protein sequence ID" value="ORY90754.1"/>
    <property type="molecule type" value="Genomic_DNA"/>
</dbReference>
<evidence type="ECO:0000313" key="3">
    <source>
        <dbReference type="Proteomes" id="UP000193467"/>
    </source>
</evidence>
<proteinExistence type="predicted"/>
<accession>A0A1Y2G1H4</accession>
<dbReference type="PANTHER" id="PTHR13237">
    <property type="entry name" value="SOMETHING ABOUT SILENCING PROTEIN 10-RELATED"/>
    <property type="match status" value="1"/>
</dbReference>
<dbReference type="Pfam" id="PF04000">
    <property type="entry name" value="Sas10_Utp3"/>
    <property type="match status" value="1"/>
</dbReference>
<dbReference type="PANTHER" id="PTHR13237:SF9">
    <property type="entry name" value="NEUROGUIDIN"/>
    <property type="match status" value="1"/>
</dbReference>
<evidence type="ECO:0008006" key="4">
    <source>
        <dbReference type="Google" id="ProtNLM"/>
    </source>
</evidence>
<sequence>MSRSPSPAVASSAAQQDVDQVRSLLREIKDGVKGVRQGVQGWKHSLASTSELTYPTGISLLSLKNQLLLSYLHHLLAFFQLKLTSQSLTSTEGQEVVASLVKLRVVLEKISPLEGKLKYQIEKLVRKADQAAEGADDDDVANDPLAFRPNPSALMMDRHGSENGSDEEDEEEAAAKSGVYRPPRVAAMPYTEGPAKGKKPKRALPSHMISDMSVGLSGSTPYGESTSGLSVTVDPSLSSGTARHLKQVEQYEMDNFTRMRMSKKDAKKRRNEEEEVAFGGLGAGRGGKRRLGGFGAEFDDLLGDMGGERASGAYEQMKGMKAKKARTSTHGVTAEDAGSAGLAGLAGAGGSKKGRKNTFDKAVARAGKARRG</sequence>
<dbReference type="FunCoup" id="A0A1Y2G1H4">
    <property type="interactions" value="781"/>
</dbReference>
<dbReference type="InParanoid" id="A0A1Y2G1H4"/>
<keyword evidence="3" id="KW-1185">Reference proteome</keyword>
<evidence type="ECO:0000256" key="1">
    <source>
        <dbReference type="SAM" id="MobiDB-lite"/>
    </source>
</evidence>
<dbReference type="GO" id="GO:0000462">
    <property type="term" value="P:maturation of SSU-rRNA from tricistronic rRNA transcript (SSU-rRNA, 5.8S rRNA, LSU-rRNA)"/>
    <property type="evidence" value="ECO:0007669"/>
    <property type="project" value="TreeGrafter"/>
</dbReference>
<dbReference type="STRING" id="106004.A0A1Y2G1H4"/>
<reference evidence="2 3" key="1">
    <citation type="submission" date="2016-07" db="EMBL/GenBank/DDBJ databases">
        <title>Pervasive Adenine N6-methylation of Active Genes in Fungi.</title>
        <authorList>
            <consortium name="DOE Joint Genome Institute"/>
            <person name="Mondo S.J."/>
            <person name="Dannebaum R.O."/>
            <person name="Kuo R.C."/>
            <person name="Labutti K."/>
            <person name="Haridas S."/>
            <person name="Kuo A."/>
            <person name="Salamov A."/>
            <person name="Ahrendt S.R."/>
            <person name="Lipzen A."/>
            <person name="Sullivan W."/>
            <person name="Andreopoulos W.B."/>
            <person name="Clum A."/>
            <person name="Lindquist E."/>
            <person name="Daum C."/>
            <person name="Ramamoorthy G.K."/>
            <person name="Gryganskyi A."/>
            <person name="Culley D."/>
            <person name="Magnuson J.K."/>
            <person name="James T.Y."/>
            <person name="O'Malley M.A."/>
            <person name="Stajich J.E."/>
            <person name="Spatafora J.W."/>
            <person name="Visel A."/>
            <person name="Grigoriev I.V."/>
        </authorList>
    </citation>
    <scope>NUCLEOTIDE SEQUENCE [LARGE SCALE GENOMIC DNA]</scope>
    <source>
        <strain evidence="2 3">62-1032</strain>
    </source>
</reference>
<organism evidence="2 3">
    <name type="scientific">Leucosporidium creatinivorum</name>
    <dbReference type="NCBI Taxonomy" id="106004"/>
    <lineage>
        <taxon>Eukaryota</taxon>
        <taxon>Fungi</taxon>
        <taxon>Dikarya</taxon>
        <taxon>Basidiomycota</taxon>
        <taxon>Pucciniomycotina</taxon>
        <taxon>Microbotryomycetes</taxon>
        <taxon>Leucosporidiales</taxon>
        <taxon>Leucosporidium</taxon>
    </lineage>
</organism>
<protein>
    <recommendedName>
        <fullName evidence="4">Sas10/Utp3/C1D family-domain-containing protein</fullName>
    </recommendedName>
</protein>
<dbReference type="OrthoDB" id="203440at2759"/>
<dbReference type="AlphaFoldDB" id="A0A1Y2G1H4"/>
<name>A0A1Y2G1H4_9BASI</name>
<feature type="region of interest" description="Disordered" evidence="1">
    <location>
        <begin position="321"/>
        <end position="372"/>
    </location>
</feature>
<dbReference type="GO" id="GO:0032040">
    <property type="term" value="C:small-subunit processome"/>
    <property type="evidence" value="ECO:0007669"/>
    <property type="project" value="TreeGrafter"/>
</dbReference>
<feature type="region of interest" description="Disordered" evidence="1">
    <location>
        <begin position="132"/>
        <end position="203"/>
    </location>
</feature>
<dbReference type="Proteomes" id="UP000193467">
    <property type="component" value="Unassembled WGS sequence"/>
</dbReference>
<comment type="caution">
    <text evidence="2">The sequence shown here is derived from an EMBL/GenBank/DDBJ whole genome shotgun (WGS) entry which is preliminary data.</text>
</comment>